<dbReference type="AlphaFoldDB" id="D3AE66"/>
<feature type="transmembrane region" description="Helical" evidence="1">
    <location>
        <begin position="343"/>
        <end position="367"/>
    </location>
</feature>
<evidence type="ECO:0000313" key="2">
    <source>
        <dbReference type="EMBL" id="EFC99901.1"/>
    </source>
</evidence>
<name>D3AE66_9FIRM</name>
<keyword evidence="1" id="KW-1133">Transmembrane helix</keyword>
<comment type="caution">
    <text evidence="2">The sequence shown here is derived from an EMBL/GenBank/DDBJ whole genome shotgun (WGS) entry which is preliminary data.</text>
</comment>
<sequence length="413" mass="47285">MSMRIKISLPALEKVMKAEKVDQYKLKKLLINALIIRLFICVLVLLVGKNMNEIYFISDDAAYENLAKAYLQSASSPIDLGALTLIGATGYLQIFWPYVVCISAYVFHSIYAARFINVFLSILTIKLIYDLTKSISNNHPTAIRAARIYAYLPYPILVCCFPIKDIYLTVAVLYVFVIFIKFQNLQKITIIQFILSIMLLIGAYFTRGGVVEMMSLFFIAFLMKRFADTHNYAAIMLCITFTFVFLYVFGGLIFDSFSIKIDNYGGYAQMDTTISAIQMSSVTQIYKLPFTYFFASLQPIPLSLFTPEAGKMWSQLIYYGNLTMIPVACGNFLYIFYKKKNSLFWICSAVMYCAVTTLSLGIFRHYLFLLPLEMINYSLYMENATQVKRSNCLVFAACCFVMILLYSCYCLIR</sequence>
<dbReference type="HOGENOM" id="CLU_665286_0_0_9"/>
<proteinExistence type="predicted"/>
<keyword evidence="1" id="KW-0472">Membrane</keyword>
<organism evidence="2 3">
    <name type="scientific">Hungatella hathewayi DSM 13479</name>
    <dbReference type="NCBI Taxonomy" id="566550"/>
    <lineage>
        <taxon>Bacteria</taxon>
        <taxon>Bacillati</taxon>
        <taxon>Bacillota</taxon>
        <taxon>Clostridia</taxon>
        <taxon>Lachnospirales</taxon>
        <taxon>Lachnospiraceae</taxon>
        <taxon>Hungatella</taxon>
    </lineage>
</organism>
<feature type="transmembrane region" description="Helical" evidence="1">
    <location>
        <begin position="188"/>
        <end position="206"/>
    </location>
</feature>
<protein>
    <recommendedName>
        <fullName evidence="4">Glycosyltransferase RgtA/B/C/D-like domain-containing protein</fullName>
    </recommendedName>
</protein>
<feature type="transmembrane region" description="Helical" evidence="1">
    <location>
        <begin position="232"/>
        <end position="254"/>
    </location>
</feature>
<evidence type="ECO:0000256" key="1">
    <source>
        <dbReference type="SAM" id="Phobius"/>
    </source>
</evidence>
<dbReference type="Proteomes" id="UP000004968">
    <property type="component" value="Unassembled WGS sequence"/>
</dbReference>
<dbReference type="EMBL" id="ACIO01000142">
    <property type="protein sequence ID" value="EFC99901.1"/>
    <property type="molecule type" value="Genomic_DNA"/>
</dbReference>
<accession>D3AE66</accession>
<feature type="transmembrane region" description="Helical" evidence="1">
    <location>
        <begin position="29"/>
        <end position="48"/>
    </location>
</feature>
<feature type="transmembrane region" description="Helical" evidence="1">
    <location>
        <begin position="80"/>
        <end position="99"/>
    </location>
</feature>
<feature type="transmembrane region" description="Helical" evidence="1">
    <location>
        <begin position="393"/>
        <end position="412"/>
    </location>
</feature>
<keyword evidence="1" id="KW-0812">Transmembrane</keyword>
<feature type="transmembrane region" description="Helical" evidence="1">
    <location>
        <begin position="149"/>
        <end position="176"/>
    </location>
</feature>
<reference evidence="2 3" key="1">
    <citation type="submission" date="2010-01" db="EMBL/GenBank/DDBJ databases">
        <authorList>
            <person name="Weinstock G."/>
            <person name="Sodergren E."/>
            <person name="Clifton S."/>
            <person name="Fulton L."/>
            <person name="Fulton B."/>
            <person name="Courtney L."/>
            <person name="Fronick C."/>
            <person name="Harrison M."/>
            <person name="Strong C."/>
            <person name="Farmer C."/>
            <person name="Delahaunty K."/>
            <person name="Markovic C."/>
            <person name="Hall O."/>
            <person name="Minx P."/>
            <person name="Tomlinson C."/>
            <person name="Mitreva M."/>
            <person name="Nelson J."/>
            <person name="Hou S."/>
            <person name="Wollam A."/>
            <person name="Pepin K.H."/>
            <person name="Johnson M."/>
            <person name="Bhonagiri V."/>
            <person name="Nash W.E."/>
            <person name="Warren W."/>
            <person name="Chinwalla A."/>
            <person name="Mardis E.R."/>
            <person name="Wilson R.K."/>
        </authorList>
    </citation>
    <scope>NUCLEOTIDE SEQUENCE [LARGE SCALE GENOMIC DNA]</scope>
    <source>
        <strain evidence="2 3">DSM 13479</strain>
    </source>
</reference>
<feature type="transmembrane region" description="Helical" evidence="1">
    <location>
        <begin position="316"/>
        <end position="336"/>
    </location>
</feature>
<evidence type="ECO:0000313" key="3">
    <source>
        <dbReference type="Proteomes" id="UP000004968"/>
    </source>
</evidence>
<evidence type="ECO:0008006" key="4">
    <source>
        <dbReference type="Google" id="ProtNLM"/>
    </source>
</evidence>
<gene>
    <name evidence="2" type="ORF">CLOSTHATH_01896</name>
</gene>